<dbReference type="EnsemblPlants" id="TuG1812S0001819800.01.T01">
    <property type="protein sequence ID" value="TuG1812S0001819800.01.T01.s_cds10326"/>
    <property type="gene ID" value="TuG1812S0001819800.01"/>
</dbReference>
<organism evidence="2 3">
    <name type="scientific">Triticum urartu</name>
    <name type="common">Red wild einkorn</name>
    <name type="synonym">Crithodium urartu</name>
    <dbReference type="NCBI Taxonomy" id="4572"/>
    <lineage>
        <taxon>Eukaryota</taxon>
        <taxon>Viridiplantae</taxon>
        <taxon>Streptophyta</taxon>
        <taxon>Embryophyta</taxon>
        <taxon>Tracheophyta</taxon>
        <taxon>Spermatophyta</taxon>
        <taxon>Magnoliopsida</taxon>
        <taxon>Liliopsida</taxon>
        <taxon>Poales</taxon>
        <taxon>Poaceae</taxon>
        <taxon>BOP clade</taxon>
        <taxon>Pooideae</taxon>
        <taxon>Triticodae</taxon>
        <taxon>Triticeae</taxon>
        <taxon>Triticinae</taxon>
        <taxon>Triticum</taxon>
    </lineage>
</organism>
<reference evidence="2" key="2">
    <citation type="submission" date="2022-06" db="UniProtKB">
        <authorList>
            <consortium name="EnsemblPlants"/>
        </authorList>
    </citation>
    <scope>IDENTIFICATION</scope>
</reference>
<accession>A0A8R7VBA0</accession>
<evidence type="ECO:0008006" key="4">
    <source>
        <dbReference type="Google" id="ProtNLM"/>
    </source>
</evidence>
<evidence type="ECO:0000313" key="2">
    <source>
        <dbReference type="EnsemblPlants" id="TuG1812S0001819800.01.T01.s_cds10326"/>
    </source>
</evidence>
<proteinExistence type="predicted"/>
<evidence type="ECO:0000256" key="1">
    <source>
        <dbReference type="SAM" id="SignalP"/>
    </source>
</evidence>
<dbReference type="AlphaFoldDB" id="A0A8R7VBA0"/>
<reference evidence="3" key="1">
    <citation type="journal article" date="2013" name="Nature">
        <title>Draft genome of the wheat A-genome progenitor Triticum urartu.</title>
        <authorList>
            <person name="Ling H.Q."/>
            <person name="Zhao S."/>
            <person name="Liu D."/>
            <person name="Wang J."/>
            <person name="Sun H."/>
            <person name="Zhang C."/>
            <person name="Fan H."/>
            <person name="Li D."/>
            <person name="Dong L."/>
            <person name="Tao Y."/>
            <person name="Gao C."/>
            <person name="Wu H."/>
            <person name="Li Y."/>
            <person name="Cui Y."/>
            <person name="Guo X."/>
            <person name="Zheng S."/>
            <person name="Wang B."/>
            <person name="Yu K."/>
            <person name="Liang Q."/>
            <person name="Yang W."/>
            <person name="Lou X."/>
            <person name="Chen J."/>
            <person name="Feng M."/>
            <person name="Jian J."/>
            <person name="Zhang X."/>
            <person name="Luo G."/>
            <person name="Jiang Y."/>
            <person name="Liu J."/>
            <person name="Wang Z."/>
            <person name="Sha Y."/>
            <person name="Zhang B."/>
            <person name="Wu H."/>
            <person name="Tang D."/>
            <person name="Shen Q."/>
            <person name="Xue P."/>
            <person name="Zou S."/>
            <person name="Wang X."/>
            <person name="Liu X."/>
            <person name="Wang F."/>
            <person name="Yang Y."/>
            <person name="An X."/>
            <person name="Dong Z."/>
            <person name="Zhang K."/>
            <person name="Zhang X."/>
            <person name="Luo M.C."/>
            <person name="Dvorak J."/>
            <person name="Tong Y."/>
            <person name="Wang J."/>
            <person name="Yang H."/>
            <person name="Li Z."/>
            <person name="Wang D."/>
            <person name="Zhang A."/>
            <person name="Wang J."/>
        </authorList>
    </citation>
    <scope>NUCLEOTIDE SEQUENCE</scope>
    <source>
        <strain evidence="3">cv. G1812</strain>
    </source>
</reference>
<dbReference type="Proteomes" id="UP000015106">
    <property type="component" value="Unassembled WGS sequence"/>
</dbReference>
<feature type="chain" id="PRO_5035886280" description="Reverse transcriptase domain-containing protein" evidence="1">
    <location>
        <begin position="17"/>
        <end position="130"/>
    </location>
</feature>
<name>A0A8R7VBA0_TRIUA</name>
<feature type="signal peptide" evidence="1">
    <location>
        <begin position="1"/>
        <end position="16"/>
    </location>
</feature>
<keyword evidence="1" id="KW-0732">Signal</keyword>
<keyword evidence="3" id="KW-1185">Reference proteome</keyword>
<sequence length="130" mass="14508">MSPFLFLLCAEGLTSLLKFYGGDHIDGGIRVSFRAPWVNHLLFADDCLVFISATTDSADRLNRILQIYASCSGQAVNRDKSAIFFSPNTPTNRREAVKQVLTILVETFSERYLGLPTAFGRITSDTFEHI</sequence>
<evidence type="ECO:0000313" key="3">
    <source>
        <dbReference type="Proteomes" id="UP000015106"/>
    </source>
</evidence>
<protein>
    <recommendedName>
        <fullName evidence="4">Reverse transcriptase domain-containing protein</fullName>
    </recommendedName>
</protein>
<dbReference type="Gramene" id="TuG1812S0001819800.01.T01">
    <property type="protein sequence ID" value="TuG1812S0001819800.01.T01.s_cds10326"/>
    <property type="gene ID" value="TuG1812S0001819800.01"/>
</dbReference>